<gene>
    <name evidence="8" type="ORF">FOB26_08085</name>
</gene>
<dbReference type="PANTHER" id="PTHR42784">
    <property type="entry name" value="PYRANOSE 2-OXIDASE"/>
    <property type="match status" value="1"/>
</dbReference>
<comment type="similarity">
    <text evidence="2">Belongs to the GMC oxidoreductase family.</text>
</comment>
<keyword evidence="3" id="KW-0285">Flavoprotein</keyword>
<keyword evidence="5" id="KW-0560">Oxidoreductase</keyword>
<evidence type="ECO:0000313" key="8">
    <source>
        <dbReference type="EMBL" id="NRF19037.1"/>
    </source>
</evidence>
<protein>
    <submittedName>
        <fullName evidence="8">GMC family oxidoreductase</fullName>
    </submittedName>
</protein>
<dbReference type="Gene3D" id="3.50.50.60">
    <property type="entry name" value="FAD/NAD(P)-binding domain"/>
    <property type="match status" value="2"/>
</dbReference>
<proteinExistence type="inferred from homology"/>
<accession>A0AA44EJC4</accession>
<dbReference type="InterPro" id="IPR007867">
    <property type="entry name" value="GMC_OxRtase_C"/>
</dbReference>
<evidence type="ECO:0000259" key="7">
    <source>
        <dbReference type="Pfam" id="PF05199"/>
    </source>
</evidence>
<dbReference type="InterPro" id="IPR036188">
    <property type="entry name" value="FAD/NAD-bd_sf"/>
</dbReference>
<evidence type="ECO:0000256" key="1">
    <source>
        <dbReference type="ARBA" id="ARBA00001974"/>
    </source>
</evidence>
<feature type="domain" description="FAD dependent oxidoreductase" evidence="6">
    <location>
        <begin position="16"/>
        <end position="238"/>
    </location>
</feature>
<name>A0AA44EJC4_9HYPH</name>
<evidence type="ECO:0000313" key="9">
    <source>
        <dbReference type="Proteomes" id="UP001155820"/>
    </source>
</evidence>
<evidence type="ECO:0000256" key="4">
    <source>
        <dbReference type="ARBA" id="ARBA00022827"/>
    </source>
</evidence>
<dbReference type="PANTHER" id="PTHR42784:SF1">
    <property type="entry name" value="PYRANOSE 2-OXIDASE"/>
    <property type="match status" value="1"/>
</dbReference>
<dbReference type="GO" id="GO:0016614">
    <property type="term" value="F:oxidoreductase activity, acting on CH-OH group of donors"/>
    <property type="evidence" value="ECO:0007669"/>
    <property type="project" value="InterPro"/>
</dbReference>
<feature type="domain" description="Glucose-methanol-choline oxidoreductase C-terminal" evidence="7">
    <location>
        <begin position="408"/>
        <end position="518"/>
    </location>
</feature>
<evidence type="ECO:0000256" key="3">
    <source>
        <dbReference type="ARBA" id="ARBA00022630"/>
    </source>
</evidence>
<comment type="cofactor">
    <cofactor evidence="1">
        <name>FAD</name>
        <dbReference type="ChEBI" id="CHEBI:57692"/>
    </cofactor>
</comment>
<dbReference type="EMBL" id="JABRWM010000006">
    <property type="protein sequence ID" value="NRF19037.1"/>
    <property type="molecule type" value="Genomic_DNA"/>
</dbReference>
<reference evidence="8" key="1">
    <citation type="submission" date="2019-07" db="EMBL/GenBank/DDBJ databases">
        <title>FDA dAtabase for Regulatory Grade micrObial Sequences (FDA-ARGOS): Supporting development and validation of Infectious Disease Dx tests.</title>
        <authorList>
            <person name="Bachman M."/>
            <person name="Young C."/>
            <person name="Tallon L."/>
            <person name="Sadzewicz L."/>
            <person name="Vavikolanu K."/>
            <person name="Mehta A."/>
            <person name="Aluvathingal J."/>
            <person name="Nadendla S."/>
            <person name="Nandy P."/>
            <person name="Geyer C."/>
            <person name="Yan Y."/>
            <person name="Sichtig H."/>
        </authorList>
    </citation>
    <scope>NUCLEOTIDE SEQUENCE</scope>
    <source>
        <strain evidence="8">FDAARGOS_618</strain>
    </source>
</reference>
<dbReference type="InterPro" id="IPR006076">
    <property type="entry name" value="FAD-dep_OxRdtase"/>
</dbReference>
<dbReference type="AlphaFoldDB" id="A0AA44EJC4"/>
<dbReference type="Proteomes" id="UP001155820">
    <property type="component" value="Unassembled WGS sequence"/>
</dbReference>
<evidence type="ECO:0000259" key="6">
    <source>
        <dbReference type="Pfam" id="PF01266"/>
    </source>
</evidence>
<sequence>MMVEYNPGASSISFQVCVIGAGPVGLALAFALERQGVSVLLVEAGRNGHDGRLASITNHHHAPLASSTAGGLGGTTSLWGGRCVPFDDIDFLERAHVPNSGWPIGHESISRYYADALHFLNVRASALSPGVGASPAGDVHLDSIEWWSSQPDLGVTCRERIEKSRLIHFLSDTSATTIDVDDTGAVTDVRLSNGHGDMRVPVTTLVLACGGVGNVRLLHELRKKQPERISPTLGHYYQGHLTGYIAVIELENDATVEQLSFQRAPSGGIFRRRFQLSGDVQQRLGLLNSVFWLDTISISNAIHHSAGLSALFLALQLTGLYGLLAKGKAAGSRLSTGVRYREHFRNLVPTLSAFRDLQATVGQLLRRRDRNKPLVNPARRYLLRYHAEQIPDHASTVLPAPAGVEDRPAAVAIDYRVSEEDLESIEKSHAFLDQWLRENGVGKLDFLHPSSERRQALRVQAYDGFHQIGLTRMAATADAGVVDSDCKVHGVTNLYVAGSCVFPTGGHANPTLPAVALAMRLADHLGQKLKGREPAFHAGP</sequence>
<keyword evidence="4" id="KW-0274">FAD</keyword>
<evidence type="ECO:0000256" key="5">
    <source>
        <dbReference type="ARBA" id="ARBA00023002"/>
    </source>
</evidence>
<dbReference type="InterPro" id="IPR051473">
    <property type="entry name" value="P2Ox-like"/>
</dbReference>
<keyword evidence="9" id="KW-1185">Reference proteome</keyword>
<organism evidence="8 9">
    <name type="scientific">Agrobacterium pusense</name>
    <dbReference type="NCBI Taxonomy" id="648995"/>
    <lineage>
        <taxon>Bacteria</taxon>
        <taxon>Pseudomonadati</taxon>
        <taxon>Pseudomonadota</taxon>
        <taxon>Alphaproteobacteria</taxon>
        <taxon>Hyphomicrobiales</taxon>
        <taxon>Rhizobiaceae</taxon>
        <taxon>Rhizobium/Agrobacterium group</taxon>
        <taxon>Agrobacterium</taxon>
    </lineage>
</organism>
<dbReference type="SUPFAM" id="SSF51905">
    <property type="entry name" value="FAD/NAD(P)-binding domain"/>
    <property type="match status" value="1"/>
</dbReference>
<comment type="caution">
    <text evidence="8">The sequence shown here is derived from an EMBL/GenBank/DDBJ whole genome shotgun (WGS) entry which is preliminary data.</text>
</comment>
<evidence type="ECO:0000256" key="2">
    <source>
        <dbReference type="ARBA" id="ARBA00010790"/>
    </source>
</evidence>
<dbReference type="Pfam" id="PF05199">
    <property type="entry name" value="GMC_oxred_C"/>
    <property type="match status" value="1"/>
</dbReference>
<dbReference type="Pfam" id="PF01266">
    <property type="entry name" value="DAO"/>
    <property type="match status" value="1"/>
</dbReference>